<protein>
    <submittedName>
        <fullName evidence="1">PD-(D/E)XK motif protein</fullName>
    </submittedName>
</protein>
<evidence type="ECO:0000313" key="1">
    <source>
        <dbReference type="EMBL" id="AZQ52705.1"/>
    </source>
</evidence>
<organism evidence="1 2">
    <name type="scientific">Burkholderia cenocepacia</name>
    <dbReference type="NCBI Taxonomy" id="95486"/>
    <lineage>
        <taxon>Bacteria</taxon>
        <taxon>Pseudomonadati</taxon>
        <taxon>Pseudomonadota</taxon>
        <taxon>Betaproteobacteria</taxon>
        <taxon>Burkholderiales</taxon>
        <taxon>Burkholderiaceae</taxon>
        <taxon>Burkholderia</taxon>
        <taxon>Burkholderia cepacia complex</taxon>
    </lineage>
</organism>
<reference evidence="1 2" key="1">
    <citation type="submission" date="2018-12" db="EMBL/GenBank/DDBJ databases">
        <title>Cadmium resistance mechanism in endophytic bacteria Burkholderia cenocepacia YG-3.</title>
        <authorList>
            <person name="Zhang X."/>
            <person name="Wang X."/>
            <person name="Zhu Y."/>
        </authorList>
    </citation>
    <scope>NUCLEOTIDE SEQUENCE [LARGE SCALE GENOMIC DNA]</scope>
    <source>
        <strain evidence="1 2">YG-3</strain>
    </source>
</reference>
<gene>
    <name evidence="1" type="ORF">D5R55_02770</name>
</gene>
<evidence type="ECO:0000313" key="2">
    <source>
        <dbReference type="Proteomes" id="UP000277191"/>
    </source>
</evidence>
<dbReference type="AlphaFoldDB" id="A0A3S9NAE8"/>
<proteinExistence type="predicted"/>
<dbReference type="Proteomes" id="UP000277191">
    <property type="component" value="Chromosome 1"/>
</dbReference>
<name>A0A3S9NAE8_9BURK</name>
<dbReference type="EMBL" id="CP034545">
    <property type="protein sequence ID" value="AZQ52705.1"/>
    <property type="molecule type" value="Genomic_DNA"/>
</dbReference>
<dbReference type="InterPro" id="IPR025534">
    <property type="entry name" value="DUF4420"/>
</dbReference>
<accession>A0A3S9NAE8</accession>
<dbReference type="Pfam" id="PF14390">
    <property type="entry name" value="DUF4420"/>
    <property type="match status" value="1"/>
</dbReference>
<sequence length="315" mass="34601">MWQRFQALKKSNDGEASGTIRCGVGQRHLLLKGERDEPILLLATAQRRSPRAPIRLKHVSIQFDARYEVTATETGKSSSEWFCKVACDASSASLHGYFVELLAATANSLPDQLDDSAVDEAVEALMELFRKMAMPSRASMTGLWGELLLINASPSPQRMVDAWHVAPTDDFDFSADAFRIEVKSTSSVIREHEFSLRQVRSGRPDDFIASVVLRSSADGLSVLDLARRITPELTDAGQAKLWQLVIETLGDDAESTEWQTFDVASATASLMLVPARHIPAPTIAAGDSRFISDVRFRAQIGEICSQHAMPLSALL</sequence>